<accession>A0A7W8QGQ4</accession>
<dbReference type="RefSeq" id="WP_184387420.1">
    <property type="nucleotide sequence ID" value="NZ_BAAAJD010000209.1"/>
</dbReference>
<dbReference type="EMBL" id="JACHDB010000001">
    <property type="protein sequence ID" value="MBB5429934.1"/>
    <property type="molecule type" value="Genomic_DNA"/>
</dbReference>
<dbReference type="AlphaFoldDB" id="A0A7W8QGQ4"/>
<organism evidence="1 2">
    <name type="scientific">Nocardiopsis composta</name>
    <dbReference type="NCBI Taxonomy" id="157465"/>
    <lineage>
        <taxon>Bacteria</taxon>
        <taxon>Bacillati</taxon>
        <taxon>Actinomycetota</taxon>
        <taxon>Actinomycetes</taxon>
        <taxon>Streptosporangiales</taxon>
        <taxon>Nocardiopsidaceae</taxon>
        <taxon>Nocardiopsis</taxon>
    </lineage>
</organism>
<name>A0A7W8QGQ4_9ACTN</name>
<comment type="caution">
    <text evidence="1">The sequence shown here is derived from an EMBL/GenBank/DDBJ whole genome shotgun (WGS) entry which is preliminary data.</text>
</comment>
<evidence type="ECO:0000313" key="2">
    <source>
        <dbReference type="Proteomes" id="UP000572635"/>
    </source>
</evidence>
<dbReference type="Proteomes" id="UP000572635">
    <property type="component" value="Unassembled WGS sequence"/>
</dbReference>
<keyword evidence="2" id="KW-1185">Reference proteome</keyword>
<sequence>MEEFSSLQAAKEALRSRMRDGYSWRQEFRFVFRDPEKLLTPAVSEESYIDLYSVPDADLSCIERRILFGPRGGVLIERG</sequence>
<reference evidence="1 2" key="1">
    <citation type="submission" date="2020-08" db="EMBL/GenBank/DDBJ databases">
        <title>Sequencing the genomes of 1000 actinobacteria strains.</title>
        <authorList>
            <person name="Klenk H.-P."/>
        </authorList>
    </citation>
    <scope>NUCLEOTIDE SEQUENCE [LARGE SCALE GENOMIC DNA]</scope>
    <source>
        <strain evidence="1 2">DSM 44551</strain>
    </source>
</reference>
<proteinExistence type="predicted"/>
<protein>
    <submittedName>
        <fullName evidence="1">Uncharacterized protein</fullName>
    </submittedName>
</protein>
<evidence type="ECO:0000313" key="1">
    <source>
        <dbReference type="EMBL" id="MBB5429934.1"/>
    </source>
</evidence>
<gene>
    <name evidence="1" type="ORF">HDA36_000018</name>
</gene>